<dbReference type="AlphaFoldDB" id="A0A518HE83"/>
<evidence type="ECO:0000313" key="5">
    <source>
        <dbReference type="Proteomes" id="UP000317835"/>
    </source>
</evidence>
<proteinExistence type="predicted"/>
<evidence type="ECO:0000313" key="4">
    <source>
        <dbReference type="EMBL" id="QDV39311.1"/>
    </source>
</evidence>
<keyword evidence="5" id="KW-1185">Reference proteome</keyword>
<geneLocation type="plasmid" evidence="5">
    <name>pelp_1</name>
</geneLocation>
<dbReference type="EMBL" id="CP036427">
    <property type="protein sequence ID" value="QDV39217.1"/>
    <property type="molecule type" value="Genomic_DNA"/>
</dbReference>
<gene>
    <name evidence="2" type="ORF">ElP_71210</name>
    <name evidence="3" type="ORF">ElP_71810</name>
    <name evidence="4" type="ORF">ElP_72750</name>
</gene>
<evidence type="ECO:0000259" key="1">
    <source>
        <dbReference type="Pfam" id="PF13358"/>
    </source>
</evidence>
<organism evidence="2 5">
    <name type="scientific">Tautonia plasticadhaerens</name>
    <dbReference type="NCBI Taxonomy" id="2527974"/>
    <lineage>
        <taxon>Bacteria</taxon>
        <taxon>Pseudomonadati</taxon>
        <taxon>Planctomycetota</taxon>
        <taxon>Planctomycetia</taxon>
        <taxon>Isosphaerales</taxon>
        <taxon>Isosphaeraceae</taxon>
        <taxon>Tautonia</taxon>
    </lineage>
</organism>
<feature type="domain" description="Tc1-like transposase DDE" evidence="1">
    <location>
        <begin position="20"/>
        <end position="172"/>
    </location>
</feature>
<sequence length="210" mass="24331">MAAMEDVLEVYHRPYDETRPLVCLDEASKQLIGETVVPIPAAPGRLERFDHEYVRNGTANLFMVTMPLLGWRAVHVTERRTALDFAEVVRWLVEEVHEEAEKVVLVMDNLNTHKIASLYEAFPPERARRIAGKLEIHHTPKHGSWLNMAEIELSVLARQCLDRRIGSSEELKREVAAWEEDRNERMVGIRWQFTTADARIKLHRLYPATQ</sequence>
<dbReference type="KEGG" id="tpla:ElP_71210"/>
<dbReference type="EMBL" id="CP036427">
    <property type="protein sequence ID" value="QDV39311.1"/>
    <property type="molecule type" value="Genomic_DNA"/>
</dbReference>
<keyword evidence="2" id="KW-0614">Plasmid</keyword>
<dbReference type="EMBL" id="CP036427">
    <property type="protein sequence ID" value="QDV39157.1"/>
    <property type="molecule type" value="Genomic_DNA"/>
</dbReference>
<dbReference type="InterPro" id="IPR047655">
    <property type="entry name" value="Transpos_IS630-like"/>
</dbReference>
<dbReference type="NCBIfam" id="NF033545">
    <property type="entry name" value="transpos_IS630"/>
    <property type="match status" value="1"/>
</dbReference>
<geneLocation type="plasmid" evidence="2">
    <name>pElP_1</name>
</geneLocation>
<protein>
    <recommendedName>
        <fullName evidence="1">Tc1-like transposase DDE domain-containing protein</fullName>
    </recommendedName>
</protein>
<dbReference type="Pfam" id="PF13358">
    <property type="entry name" value="DDE_3"/>
    <property type="match status" value="1"/>
</dbReference>
<dbReference type="KEGG" id="tpla:ElP_72750"/>
<accession>A0A518HE83</accession>
<reference evidence="2 5" key="1">
    <citation type="submission" date="2019-02" db="EMBL/GenBank/DDBJ databases">
        <title>Deep-cultivation of Planctomycetes and their phenomic and genomic characterization uncovers novel biology.</title>
        <authorList>
            <person name="Wiegand S."/>
            <person name="Jogler M."/>
            <person name="Boedeker C."/>
            <person name="Pinto D."/>
            <person name="Vollmers J."/>
            <person name="Rivas-Marin E."/>
            <person name="Kohn T."/>
            <person name="Peeters S.H."/>
            <person name="Heuer A."/>
            <person name="Rast P."/>
            <person name="Oberbeckmann S."/>
            <person name="Bunk B."/>
            <person name="Jeske O."/>
            <person name="Meyerdierks A."/>
            <person name="Storesund J.E."/>
            <person name="Kallscheuer N."/>
            <person name="Luecker S."/>
            <person name="Lage O.M."/>
            <person name="Pohl T."/>
            <person name="Merkel B.J."/>
            <person name="Hornburger P."/>
            <person name="Mueller R.-W."/>
            <person name="Bruemmer F."/>
            <person name="Labrenz M."/>
            <person name="Spormann A.M."/>
            <person name="Op den Camp H."/>
            <person name="Overmann J."/>
            <person name="Amann R."/>
            <person name="Jetten M.S.M."/>
            <person name="Mascher T."/>
            <person name="Medema M.H."/>
            <person name="Devos D.P."/>
            <person name="Kaster A.-K."/>
            <person name="Ovreas L."/>
            <person name="Rohde M."/>
            <person name="Galperin M.Y."/>
            <person name="Jogler C."/>
        </authorList>
    </citation>
    <scope>NUCLEOTIDE SEQUENCE [LARGE SCALE GENOMIC DNA]</scope>
    <source>
        <strain evidence="2 5">ElP</strain>
        <plasmid evidence="5">pelp_1</plasmid>
        <plasmid evidence="2">pElP_1</plasmid>
    </source>
</reference>
<evidence type="ECO:0000313" key="3">
    <source>
        <dbReference type="EMBL" id="QDV39217.1"/>
    </source>
</evidence>
<dbReference type="Proteomes" id="UP000317835">
    <property type="component" value="Plasmid pElP_1"/>
</dbReference>
<dbReference type="InterPro" id="IPR038717">
    <property type="entry name" value="Tc1-like_DDE_dom"/>
</dbReference>
<evidence type="ECO:0000313" key="2">
    <source>
        <dbReference type="EMBL" id="QDV39157.1"/>
    </source>
</evidence>
<name>A0A518HE83_9BACT</name>
<dbReference type="KEGG" id="tpla:ElP_71810"/>